<dbReference type="InterPro" id="IPR036388">
    <property type="entry name" value="WH-like_DNA-bd_sf"/>
</dbReference>
<organism evidence="1">
    <name type="scientific">bioreactor metagenome</name>
    <dbReference type="NCBI Taxonomy" id="1076179"/>
    <lineage>
        <taxon>unclassified sequences</taxon>
        <taxon>metagenomes</taxon>
        <taxon>ecological metagenomes</taxon>
    </lineage>
</organism>
<proteinExistence type="predicted"/>
<dbReference type="InterPro" id="IPR011991">
    <property type="entry name" value="ArsR-like_HTH"/>
</dbReference>
<dbReference type="EMBL" id="VSSQ01021980">
    <property type="protein sequence ID" value="MPM67953.1"/>
    <property type="molecule type" value="Genomic_DNA"/>
</dbReference>
<sequence>MDTIVLYGKRELDIYMNPQRQNLIRCMKIAGVPMTPKQLSEQIGISPSSVQHHIRQLRELGLVELDHTELIHGITASYYRILPRTVQIGSLVHDENKNQRLALLQAELSQVFSGFTAYCETSTEAAVGHRQFGDMISGITHLTAGEAVELYGMICAFLASHEERGEATRAWEYALIVYPVTEEKDA</sequence>
<reference evidence="1" key="1">
    <citation type="submission" date="2019-08" db="EMBL/GenBank/DDBJ databases">
        <authorList>
            <person name="Kucharzyk K."/>
            <person name="Murdoch R.W."/>
            <person name="Higgins S."/>
            <person name="Loffler F."/>
        </authorList>
    </citation>
    <scope>NUCLEOTIDE SEQUENCE</scope>
</reference>
<dbReference type="Gene3D" id="1.10.10.10">
    <property type="entry name" value="Winged helix-like DNA-binding domain superfamily/Winged helix DNA-binding domain"/>
    <property type="match status" value="1"/>
</dbReference>
<comment type="caution">
    <text evidence="1">The sequence shown here is derived from an EMBL/GenBank/DDBJ whole genome shotgun (WGS) entry which is preliminary data.</text>
</comment>
<dbReference type="Pfam" id="PF12840">
    <property type="entry name" value="HTH_20"/>
    <property type="match status" value="1"/>
</dbReference>
<accession>A0A645BXW0</accession>
<dbReference type="PRINTS" id="PR00033">
    <property type="entry name" value="HTHASNC"/>
</dbReference>
<dbReference type="GO" id="GO:0043565">
    <property type="term" value="F:sequence-specific DNA binding"/>
    <property type="evidence" value="ECO:0007669"/>
    <property type="project" value="InterPro"/>
</dbReference>
<evidence type="ECO:0000313" key="1">
    <source>
        <dbReference type="EMBL" id="MPM67953.1"/>
    </source>
</evidence>
<dbReference type="CDD" id="cd00090">
    <property type="entry name" value="HTH_ARSR"/>
    <property type="match status" value="1"/>
</dbReference>
<dbReference type="InterPro" id="IPR000485">
    <property type="entry name" value="AsnC-type_HTH_dom"/>
</dbReference>
<gene>
    <name evidence="1" type="ORF">SDC9_114878</name>
</gene>
<dbReference type="AlphaFoldDB" id="A0A645BXW0"/>
<name>A0A645BXW0_9ZZZZ</name>
<protein>
    <submittedName>
        <fullName evidence="1">Uncharacterized protein</fullName>
    </submittedName>
</protein>
<dbReference type="SUPFAM" id="SSF46785">
    <property type="entry name" value="Winged helix' DNA-binding domain"/>
    <property type="match status" value="1"/>
</dbReference>
<dbReference type="InterPro" id="IPR036390">
    <property type="entry name" value="WH_DNA-bd_sf"/>
</dbReference>